<reference evidence="2 3" key="1">
    <citation type="submission" date="2017-09" db="EMBL/GenBank/DDBJ databases">
        <title>Complete genome sequence of Verrucomicrobial strain HZ-65, isolated from freshwater.</title>
        <authorList>
            <person name="Choi A."/>
        </authorList>
    </citation>
    <scope>NUCLEOTIDE SEQUENCE [LARGE SCALE GENOMIC DNA]</scope>
    <source>
        <strain evidence="2 3">HZ-65</strain>
    </source>
</reference>
<keyword evidence="3" id="KW-1185">Reference proteome</keyword>
<proteinExistence type="predicted"/>
<feature type="transmembrane region" description="Helical" evidence="1">
    <location>
        <begin position="344"/>
        <end position="364"/>
    </location>
</feature>
<organism evidence="2 3">
    <name type="scientific">Nibricoccus aquaticus</name>
    <dbReference type="NCBI Taxonomy" id="2576891"/>
    <lineage>
        <taxon>Bacteria</taxon>
        <taxon>Pseudomonadati</taxon>
        <taxon>Verrucomicrobiota</taxon>
        <taxon>Opitutia</taxon>
        <taxon>Opitutales</taxon>
        <taxon>Opitutaceae</taxon>
        <taxon>Nibricoccus</taxon>
    </lineage>
</organism>
<dbReference type="PANTHER" id="PTHR37826">
    <property type="entry name" value="FLOTILLIN BAND_7_5 DOMAIN PROTEIN"/>
    <property type="match status" value="1"/>
</dbReference>
<protein>
    <submittedName>
        <fullName evidence="2">Zinc ribbon domain-containing protein</fullName>
    </submittedName>
</protein>
<keyword evidence="1" id="KW-0472">Membrane</keyword>
<evidence type="ECO:0000313" key="2">
    <source>
        <dbReference type="EMBL" id="ATC64220.1"/>
    </source>
</evidence>
<gene>
    <name evidence="2" type="ORF">CMV30_09770</name>
</gene>
<dbReference type="RefSeq" id="WP_096055852.1">
    <property type="nucleotide sequence ID" value="NZ_CP023344.1"/>
</dbReference>
<dbReference type="Proteomes" id="UP000217265">
    <property type="component" value="Chromosome"/>
</dbReference>
<sequence>MPEAVAHNKFSCPACGAEATWNPAKKALVCGFCGTTSPADIELSASGTEVIKEHDLLAALRSLPGSARGWQAEKTQVRCQSCQAISVFDAGRVGQNCDFCGSSSLVPYDEIKESIRPESLLEFRISETQVRESIRKWYGSHWFAPNALKTRAMTDTLHGLYIPYWTFDAAVYAEWTAESGYYYYVSESYTDSKGNRQTRQVRKVRWQPSAGNLRHAFDDTLVAASRGIDTELLPQVEPFPTKDLKPYNAGFLSGWVVERYQLDLGNAAHLARKKMDAETERRCAGQVPGDTHRNLYVRSDYSAQTFKHILVPVWLLTYTFHGKPFQVVINGYTGTIAGRYPKSWLKIALVVGAVLAAIAAFLWLRSR</sequence>
<name>A0A290QAJ8_9BACT</name>
<keyword evidence="1" id="KW-1133">Transmembrane helix</keyword>
<dbReference type="PANTHER" id="PTHR37826:SF3">
    <property type="entry name" value="J DOMAIN-CONTAINING PROTEIN"/>
    <property type="match status" value="1"/>
</dbReference>
<dbReference type="AlphaFoldDB" id="A0A290QAJ8"/>
<accession>A0A290QAJ8</accession>
<keyword evidence="1" id="KW-0812">Transmembrane</keyword>
<dbReference type="KEGG" id="vbh:CMV30_09770"/>
<evidence type="ECO:0000313" key="3">
    <source>
        <dbReference type="Proteomes" id="UP000217265"/>
    </source>
</evidence>
<evidence type="ECO:0000256" key="1">
    <source>
        <dbReference type="SAM" id="Phobius"/>
    </source>
</evidence>
<dbReference type="EMBL" id="CP023344">
    <property type="protein sequence ID" value="ATC64220.1"/>
    <property type="molecule type" value="Genomic_DNA"/>
</dbReference>